<protein>
    <recommendedName>
        <fullName evidence="8 10">Adenylosuccinate synthetase</fullName>
        <shortName evidence="8">AMPSase</shortName>
        <shortName evidence="8">AdSS</shortName>
        <ecNumber evidence="8 10">6.3.4.4</ecNumber>
    </recommendedName>
    <alternativeName>
        <fullName evidence="8">IMP--aspartate ligase</fullName>
    </alternativeName>
</protein>
<evidence type="ECO:0000256" key="2">
    <source>
        <dbReference type="ARBA" id="ARBA00022598"/>
    </source>
</evidence>
<comment type="function">
    <text evidence="8">Plays an important role in the de novo pathway of purine nucleotide biosynthesis. Catalyzes the first committed step in the biosynthesis of AMP from IMP.</text>
</comment>
<dbReference type="InterPro" id="IPR027417">
    <property type="entry name" value="P-loop_NTPase"/>
</dbReference>
<evidence type="ECO:0000256" key="4">
    <source>
        <dbReference type="ARBA" id="ARBA00022741"/>
    </source>
</evidence>
<dbReference type="PANTHER" id="PTHR11846:SF0">
    <property type="entry name" value="ADENYLOSUCCINATE SYNTHETASE"/>
    <property type="match status" value="1"/>
</dbReference>
<keyword evidence="6 8" id="KW-0460">Magnesium</keyword>
<evidence type="ECO:0000256" key="9">
    <source>
        <dbReference type="PROSITE-ProRule" id="PRU10134"/>
    </source>
</evidence>
<evidence type="ECO:0000256" key="3">
    <source>
        <dbReference type="ARBA" id="ARBA00022723"/>
    </source>
</evidence>
<reference evidence="12" key="1">
    <citation type="journal article" date="2019" name="Int. J. Syst. Evol. Microbiol.">
        <title>The Global Catalogue of Microorganisms (GCM) 10K type strain sequencing project: providing services to taxonomists for standard genome sequencing and annotation.</title>
        <authorList>
            <consortium name="The Broad Institute Genomics Platform"/>
            <consortium name="The Broad Institute Genome Sequencing Center for Infectious Disease"/>
            <person name="Wu L."/>
            <person name="Ma J."/>
        </authorList>
    </citation>
    <scope>NUCLEOTIDE SEQUENCE [LARGE SCALE GENOMIC DNA]</scope>
    <source>
        <strain evidence="12">JCM 17130</strain>
    </source>
</reference>
<accession>A0ABW4L0G0</accession>
<comment type="catalytic activity">
    <reaction evidence="8 10">
        <text>IMP + L-aspartate + GTP = N(6)-(1,2-dicarboxyethyl)-AMP + GDP + phosphate + 2 H(+)</text>
        <dbReference type="Rhea" id="RHEA:15753"/>
        <dbReference type="ChEBI" id="CHEBI:15378"/>
        <dbReference type="ChEBI" id="CHEBI:29991"/>
        <dbReference type="ChEBI" id="CHEBI:37565"/>
        <dbReference type="ChEBI" id="CHEBI:43474"/>
        <dbReference type="ChEBI" id="CHEBI:57567"/>
        <dbReference type="ChEBI" id="CHEBI:58053"/>
        <dbReference type="ChEBI" id="CHEBI:58189"/>
        <dbReference type="EC" id="6.3.4.4"/>
    </reaction>
</comment>
<feature type="binding site" evidence="8">
    <location>
        <begin position="40"/>
        <end position="42"/>
    </location>
    <ligand>
        <name>GTP</name>
        <dbReference type="ChEBI" id="CHEBI:37565"/>
    </ligand>
</feature>
<comment type="similarity">
    <text evidence="8 10">Belongs to the adenylosuccinate synthetase family.</text>
</comment>
<evidence type="ECO:0000256" key="7">
    <source>
        <dbReference type="ARBA" id="ARBA00023134"/>
    </source>
</evidence>
<dbReference type="PROSITE" id="PS00513">
    <property type="entry name" value="ADENYLOSUCCIN_SYN_2"/>
    <property type="match status" value="1"/>
</dbReference>
<keyword evidence="3 8" id="KW-0479">Metal-binding</keyword>
<comment type="subunit">
    <text evidence="1 8">Homodimer.</text>
</comment>
<dbReference type="NCBIfam" id="TIGR00184">
    <property type="entry name" value="purA"/>
    <property type="match status" value="1"/>
</dbReference>
<dbReference type="NCBIfam" id="NF002223">
    <property type="entry name" value="PRK01117.1"/>
    <property type="match status" value="1"/>
</dbReference>
<keyword evidence="7 8" id="KW-0342">GTP-binding</keyword>
<keyword evidence="12" id="KW-1185">Reference proteome</keyword>
<dbReference type="SMART" id="SM00788">
    <property type="entry name" value="Adenylsucc_synt"/>
    <property type="match status" value="1"/>
</dbReference>
<keyword evidence="4 8" id="KW-0547">Nucleotide-binding</keyword>
<dbReference type="RefSeq" id="WP_388001711.1">
    <property type="nucleotide sequence ID" value="NZ_JBHUEE010000001.1"/>
</dbReference>
<dbReference type="InterPro" id="IPR042110">
    <property type="entry name" value="Adenylosuccinate_synth_dom2"/>
</dbReference>
<keyword evidence="5 8" id="KW-0658">Purine biosynthesis</keyword>
<evidence type="ECO:0000313" key="11">
    <source>
        <dbReference type="EMBL" id="MFD1716260.1"/>
    </source>
</evidence>
<dbReference type="Proteomes" id="UP001597277">
    <property type="component" value="Unassembled WGS sequence"/>
</dbReference>
<feature type="binding site" evidence="8">
    <location>
        <begin position="330"/>
        <end position="332"/>
    </location>
    <ligand>
        <name>GTP</name>
        <dbReference type="ChEBI" id="CHEBI:37565"/>
    </ligand>
</feature>
<evidence type="ECO:0000256" key="6">
    <source>
        <dbReference type="ARBA" id="ARBA00022842"/>
    </source>
</evidence>
<feature type="active site" description="Proton acceptor" evidence="8">
    <location>
        <position position="13"/>
    </location>
</feature>
<evidence type="ECO:0000256" key="10">
    <source>
        <dbReference type="RuleBase" id="RU000520"/>
    </source>
</evidence>
<feature type="binding site" evidence="8">
    <location>
        <position position="40"/>
    </location>
    <ligand>
        <name>Mg(2+)</name>
        <dbReference type="ChEBI" id="CHEBI:18420"/>
    </ligand>
</feature>
<sequence>MPAVVVVGAQWGDEGKGKATDQLGSRVDYVVKFNGGNNAGHTVVVGDEKYALHLLPSGILSPGCVPVIGNGVVVDLEVLFEEIDGLQARGVDTSKLLVSANAHLIPPYNRTLDKVTERFLGKRQIGTTGRGIGPTYADKMSRVGIRVQDLFDASILRQKVEGALAQKNQLLVKVYNRRAVEVDEITDGLLAYAERLRPMVADTSLVLNQALDAGKTVVFEAGQATMLDVDHGTYPFVTSSSAVAAGACTGSGVGPTRLDRIVGVIKAYTTRVGEGPFPTELLDDDGEFLRKTGGEYGVTTGRPRRTGWYDAVIARYAARVNGLTDLVLTKLDVLTGLERVPVCVAYEVDGVRHDEMPPDQSAFHHARPVYEYLPGWWEDISAARTFEELPENCQRYVLALEEMSGTRISSIGVGPDREATIVRHDLLD</sequence>
<name>A0ABW4L0G0_9MICO</name>
<feature type="binding site" evidence="8">
    <location>
        <position position="304"/>
    </location>
    <ligand>
        <name>GTP</name>
        <dbReference type="ChEBI" id="CHEBI:37565"/>
    </ligand>
</feature>
<gene>
    <name evidence="8" type="primary">purA</name>
    <name evidence="11" type="ORF">ACFSE6_00295</name>
</gene>
<feature type="active site" description="Proton donor" evidence="8">
    <location>
        <position position="41"/>
    </location>
</feature>
<dbReference type="Gene3D" id="3.90.170.10">
    <property type="entry name" value="Adenylosuccinate Synthetase, subunit A, domain 3"/>
    <property type="match status" value="1"/>
</dbReference>
<comment type="cofactor">
    <cofactor evidence="8">
        <name>Mg(2+)</name>
        <dbReference type="ChEBI" id="CHEBI:18420"/>
    </cofactor>
    <text evidence="8">Binds 1 Mg(2+) ion per subunit.</text>
</comment>
<keyword evidence="8" id="KW-0963">Cytoplasm</keyword>
<feature type="binding site" evidence="8">
    <location>
        <position position="13"/>
    </location>
    <ligand>
        <name>Mg(2+)</name>
        <dbReference type="ChEBI" id="CHEBI:18420"/>
    </ligand>
</feature>
<dbReference type="Gene3D" id="1.10.300.10">
    <property type="entry name" value="Adenylosuccinate Synthetase, subunit A, domain 2"/>
    <property type="match status" value="1"/>
</dbReference>
<dbReference type="InterPro" id="IPR042111">
    <property type="entry name" value="Adenylosuccinate_synth_dom3"/>
</dbReference>
<evidence type="ECO:0000256" key="8">
    <source>
        <dbReference type="HAMAP-Rule" id="MF_00011"/>
    </source>
</evidence>
<keyword evidence="2 8" id="KW-0436">Ligase</keyword>
<dbReference type="GO" id="GO:0004019">
    <property type="term" value="F:adenylosuccinate synthase activity"/>
    <property type="evidence" value="ECO:0007669"/>
    <property type="project" value="UniProtKB-EC"/>
</dbReference>
<dbReference type="Gene3D" id="3.40.440.10">
    <property type="entry name" value="Adenylosuccinate Synthetase, subunit A, domain 1"/>
    <property type="match status" value="1"/>
</dbReference>
<feature type="binding site" evidence="8">
    <location>
        <begin position="412"/>
        <end position="414"/>
    </location>
    <ligand>
        <name>GTP</name>
        <dbReference type="ChEBI" id="CHEBI:37565"/>
    </ligand>
</feature>
<dbReference type="PANTHER" id="PTHR11846">
    <property type="entry name" value="ADENYLOSUCCINATE SYNTHETASE"/>
    <property type="match status" value="1"/>
</dbReference>
<feature type="binding site" evidence="8">
    <location>
        <position position="142"/>
    </location>
    <ligand>
        <name>IMP</name>
        <dbReference type="ChEBI" id="CHEBI:58053"/>
        <note>ligand shared between dimeric partners</note>
    </ligand>
</feature>
<feature type="binding site" description="in other chain" evidence="8">
    <location>
        <position position="302"/>
    </location>
    <ligand>
        <name>IMP</name>
        <dbReference type="ChEBI" id="CHEBI:58053"/>
        <note>ligand shared between dimeric partners</note>
    </ligand>
</feature>
<feature type="binding site" description="in other chain" evidence="8">
    <location>
        <begin position="13"/>
        <end position="16"/>
    </location>
    <ligand>
        <name>IMP</name>
        <dbReference type="ChEBI" id="CHEBI:58053"/>
        <note>ligand shared between dimeric partners</note>
    </ligand>
</feature>
<feature type="binding site" evidence="8">
    <location>
        <begin position="298"/>
        <end position="304"/>
    </location>
    <ligand>
        <name>substrate</name>
    </ligand>
</feature>
<dbReference type="EC" id="6.3.4.4" evidence="8 10"/>
<organism evidence="11 12">
    <name type="scientific">Georgenia deserti</name>
    <dbReference type="NCBI Taxonomy" id="2093781"/>
    <lineage>
        <taxon>Bacteria</taxon>
        <taxon>Bacillati</taxon>
        <taxon>Actinomycetota</taxon>
        <taxon>Actinomycetes</taxon>
        <taxon>Micrococcales</taxon>
        <taxon>Bogoriellaceae</taxon>
        <taxon>Georgenia</taxon>
    </lineage>
</organism>
<feature type="binding site" description="in other chain" evidence="8">
    <location>
        <begin position="38"/>
        <end position="41"/>
    </location>
    <ligand>
        <name>IMP</name>
        <dbReference type="ChEBI" id="CHEBI:58053"/>
        <note>ligand shared between dimeric partners</note>
    </ligand>
</feature>
<evidence type="ECO:0000256" key="5">
    <source>
        <dbReference type="ARBA" id="ARBA00022755"/>
    </source>
</evidence>
<dbReference type="InterPro" id="IPR042109">
    <property type="entry name" value="Adenylosuccinate_synth_dom1"/>
</dbReference>
<comment type="pathway">
    <text evidence="8 10">Purine metabolism; AMP biosynthesis via de novo pathway; AMP from IMP: step 1/2.</text>
</comment>
<dbReference type="EMBL" id="JBHUEE010000001">
    <property type="protein sequence ID" value="MFD1716260.1"/>
    <property type="molecule type" value="Genomic_DNA"/>
</dbReference>
<dbReference type="Pfam" id="PF00709">
    <property type="entry name" value="Adenylsucc_synt"/>
    <property type="match status" value="1"/>
</dbReference>
<dbReference type="InterPro" id="IPR001114">
    <property type="entry name" value="Adenylosuccinate_synthetase"/>
</dbReference>
<dbReference type="HAMAP" id="MF_00011">
    <property type="entry name" value="Adenylosucc_synth"/>
    <property type="match status" value="1"/>
</dbReference>
<dbReference type="PROSITE" id="PS01266">
    <property type="entry name" value="ADENYLOSUCCIN_SYN_1"/>
    <property type="match status" value="1"/>
</dbReference>
<dbReference type="SUPFAM" id="SSF52540">
    <property type="entry name" value="P-loop containing nucleoside triphosphate hydrolases"/>
    <property type="match status" value="1"/>
</dbReference>
<dbReference type="InterPro" id="IPR033128">
    <property type="entry name" value="Adenylosuccin_syn_Lys_AS"/>
</dbReference>
<feature type="binding site" description="in other chain" evidence="8">
    <location>
        <position position="238"/>
    </location>
    <ligand>
        <name>IMP</name>
        <dbReference type="ChEBI" id="CHEBI:58053"/>
        <note>ligand shared between dimeric partners</note>
    </ligand>
</feature>
<evidence type="ECO:0000256" key="1">
    <source>
        <dbReference type="ARBA" id="ARBA00011738"/>
    </source>
</evidence>
<feature type="binding site" description="in other chain" evidence="8">
    <location>
        <position position="223"/>
    </location>
    <ligand>
        <name>IMP</name>
        <dbReference type="ChEBI" id="CHEBI:58053"/>
        <note>ligand shared between dimeric partners</note>
    </ligand>
</feature>
<feature type="binding site" description="in other chain" evidence="8">
    <location>
        <position position="128"/>
    </location>
    <ligand>
        <name>IMP</name>
        <dbReference type="ChEBI" id="CHEBI:58053"/>
        <note>ligand shared between dimeric partners</note>
    </ligand>
</feature>
<comment type="subcellular location">
    <subcellularLocation>
        <location evidence="8">Cytoplasm</location>
    </subcellularLocation>
</comment>
<feature type="active site" evidence="9">
    <location>
        <position position="139"/>
    </location>
</feature>
<comment type="caution">
    <text evidence="11">The sequence shown here is derived from an EMBL/GenBank/DDBJ whole genome shotgun (WGS) entry which is preliminary data.</text>
</comment>
<proteinExistence type="inferred from homology"/>
<dbReference type="CDD" id="cd03108">
    <property type="entry name" value="AdSS"/>
    <property type="match status" value="1"/>
</dbReference>
<evidence type="ECO:0000313" key="12">
    <source>
        <dbReference type="Proteomes" id="UP001597277"/>
    </source>
</evidence>
<feature type="binding site" evidence="8">
    <location>
        <begin position="12"/>
        <end position="18"/>
    </location>
    <ligand>
        <name>GTP</name>
        <dbReference type="ChEBI" id="CHEBI:37565"/>
    </ligand>
</feature>
<dbReference type="InterPro" id="IPR018220">
    <property type="entry name" value="Adenylosuccin_syn_GTP-bd"/>
</dbReference>